<evidence type="ECO:0000313" key="3">
    <source>
        <dbReference type="EMBL" id="MET6996855.1"/>
    </source>
</evidence>
<organism evidence="3 4">
    <name type="scientific">Chitinophaga defluvii</name>
    <dbReference type="NCBI Taxonomy" id="3163343"/>
    <lineage>
        <taxon>Bacteria</taxon>
        <taxon>Pseudomonadati</taxon>
        <taxon>Bacteroidota</taxon>
        <taxon>Chitinophagia</taxon>
        <taxon>Chitinophagales</taxon>
        <taxon>Chitinophagaceae</taxon>
        <taxon>Chitinophaga</taxon>
    </lineage>
</organism>
<dbReference type="SMART" id="SM00530">
    <property type="entry name" value="HTH_XRE"/>
    <property type="match status" value="1"/>
</dbReference>
<protein>
    <submittedName>
        <fullName evidence="3">Helix-turn-helix transcriptional regulator</fullName>
    </submittedName>
</protein>
<dbReference type="EMBL" id="JBEXAC010000001">
    <property type="protein sequence ID" value="MET6996855.1"/>
    <property type="molecule type" value="Genomic_DNA"/>
</dbReference>
<dbReference type="InterPro" id="IPR001387">
    <property type="entry name" value="Cro/C1-type_HTH"/>
</dbReference>
<dbReference type="InterPro" id="IPR010982">
    <property type="entry name" value="Lambda_DNA-bd_dom_sf"/>
</dbReference>
<sequence length="131" mass="14738">MAQVHHGRGVKRIREILQIKQEVLADTLGISQQSVSLLETKETIDAEMLQSIAQALGVPPEAIKHFDENAAISIVANSFSDFKEHAIASAMNYQCSFNPIDKVVELLERSLKEKDAEIERLREELAKLRKK</sequence>
<evidence type="ECO:0000256" key="1">
    <source>
        <dbReference type="SAM" id="Coils"/>
    </source>
</evidence>
<gene>
    <name evidence="3" type="ORF">ABR189_05730</name>
</gene>
<proteinExistence type="predicted"/>
<dbReference type="CDD" id="cd00093">
    <property type="entry name" value="HTH_XRE"/>
    <property type="match status" value="1"/>
</dbReference>
<evidence type="ECO:0000259" key="2">
    <source>
        <dbReference type="PROSITE" id="PS50943"/>
    </source>
</evidence>
<dbReference type="RefSeq" id="WP_354659496.1">
    <property type="nucleotide sequence ID" value="NZ_JBEXAC010000001.1"/>
</dbReference>
<keyword evidence="4" id="KW-1185">Reference proteome</keyword>
<accession>A0ABV2T1F0</accession>
<feature type="coiled-coil region" evidence="1">
    <location>
        <begin position="104"/>
        <end position="131"/>
    </location>
</feature>
<evidence type="ECO:0000313" key="4">
    <source>
        <dbReference type="Proteomes" id="UP001549749"/>
    </source>
</evidence>
<feature type="domain" description="HTH cro/C1-type" evidence="2">
    <location>
        <begin position="10"/>
        <end position="63"/>
    </location>
</feature>
<reference evidence="3 4" key="1">
    <citation type="submission" date="2024-06" db="EMBL/GenBank/DDBJ databases">
        <title>Chitinophaga defluvii sp. nov., isolated from municipal sewage.</title>
        <authorList>
            <person name="Zhang L."/>
        </authorList>
    </citation>
    <scope>NUCLEOTIDE SEQUENCE [LARGE SCALE GENOMIC DNA]</scope>
    <source>
        <strain evidence="3 4">H8</strain>
    </source>
</reference>
<dbReference type="PROSITE" id="PS50943">
    <property type="entry name" value="HTH_CROC1"/>
    <property type="match status" value="1"/>
</dbReference>
<dbReference type="Gene3D" id="1.10.260.40">
    <property type="entry name" value="lambda repressor-like DNA-binding domains"/>
    <property type="match status" value="1"/>
</dbReference>
<keyword evidence="1" id="KW-0175">Coiled coil</keyword>
<dbReference type="SUPFAM" id="SSF47413">
    <property type="entry name" value="lambda repressor-like DNA-binding domains"/>
    <property type="match status" value="1"/>
</dbReference>
<comment type="caution">
    <text evidence="3">The sequence shown here is derived from an EMBL/GenBank/DDBJ whole genome shotgun (WGS) entry which is preliminary data.</text>
</comment>
<name>A0ABV2T1F0_9BACT</name>
<dbReference type="Pfam" id="PF01381">
    <property type="entry name" value="HTH_3"/>
    <property type="match status" value="1"/>
</dbReference>
<dbReference type="Proteomes" id="UP001549749">
    <property type="component" value="Unassembled WGS sequence"/>
</dbReference>